<comment type="caution">
    <text evidence="2">The sequence shown here is derived from an EMBL/GenBank/DDBJ whole genome shotgun (WGS) entry which is preliminary data.</text>
</comment>
<evidence type="ECO:0000313" key="3">
    <source>
        <dbReference type="Proteomes" id="UP000886653"/>
    </source>
</evidence>
<dbReference type="AlphaFoldDB" id="A0A9P6N9X8"/>
<protein>
    <submittedName>
        <fullName evidence="2">Uncharacterized protein</fullName>
    </submittedName>
</protein>
<sequence length="204" mass="22318">MNNQQNPALADQQQPQTPRPNAGNLGKSRSAHASFSISWETPSNITSLSSSISTIMIQQKQLTEAVQHLANSVQALSQSMVAPAQIAELTTGINQLSMTSPVQPMSTQPIQPTPHQAASQANIHGMNATTRRFPTYNAPPHLPFPNDYNNPTQLPAFGSPSALPHQHGLHMSYPYGEVHERHINMWMEPNLIQGVFFPGKSNEL</sequence>
<reference evidence="2" key="1">
    <citation type="submission" date="2013-11" db="EMBL/GenBank/DDBJ databases">
        <title>Genome sequence of the fusiform rust pathogen reveals effectors for host alternation and coevolution with pine.</title>
        <authorList>
            <consortium name="DOE Joint Genome Institute"/>
            <person name="Smith K."/>
            <person name="Pendleton A."/>
            <person name="Kubisiak T."/>
            <person name="Anderson C."/>
            <person name="Salamov A."/>
            <person name="Aerts A."/>
            <person name="Riley R."/>
            <person name="Clum A."/>
            <person name="Lindquist E."/>
            <person name="Ence D."/>
            <person name="Campbell M."/>
            <person name="Kronenberg Z."/>
            <person name="Feau N."/>
            <person name="Dhillon B."/>
            <person name="Hamelin R."/>
            <person name="Burleigh J."/>
            <person name="Smith J."/>
            <person name="Yandell M."/>
            <person name="Nelson C."/>
            <person name="Grigoriev I."/>
            <person name="Davis J."/>
        </authorList>
    </citation>
    <scope>NUCLEOTIDE SEQUENCE</scope>
    <source>
        <strain evidence="2">G11</strain>
    </source>
</reference>
<organism evidence="2 3">
    <name type="scientific">Cronartium quercuum f. sp. fusiforme G11</name>
    <dbReference type="NCBI Taxonomy" id="708437"/>
    <lineage>
        <taxon>Eukaryota</taxon>
        <taxon>Fungi</taxon>
        <taxon>Dikarya</taxon>
        <taxon>Basidiomycota</taxon>
        <taxon>Pucciniomycotina</taxon>
        <taxon>Pucciniomycetes</taxon>
        <taxon>Pucciniales</taxon>
        <taxon>Coleosporiaceae</taxon>
        <taxon>Cronartium</taxon>
    </lineage>
</organism>
<feature type="compositionally biased region" description="Polar residues" evidence="1">
    <location>
        <begin position="1"/>
        <end position="16"/>
    </location>
</feature>
<evidence type="ECO:0000313" key="2">
    <source>
        <dbReference type="EMBL" id="KAG0140133.1"/>
    </source>
</evidence>
<proteinExistence type="predicted"/>
<dbReference type="EMBL" id="MU167473">
    <property type="protein sequence ID" value="KAG0140133.1"/>
    <property type="molecule type" value="Genomic_DNA"/>
</dbReference>
<accession>A0A9P6N9X8</accession>
<keyword evidence="3" id="KW-1185">Reference proteome</keyword>
<name>A0A9P6N9X8_9BASI</name>
<evidence type="ECO:0000256" key="1">
    <source>
        <dbReference type="SAM" id="MobiDB-lite"/>
    </source>
</evidence>
<dbReference type="Proteomes" id="UP000886653">
    <property type="component" value="Unassembled WGS sequence"/>
</dbReference>
<gene>
    <name evidence="2" type="ORF">CROQUDRAFT_665624</name>
</gene>
<feature type="region of interest" description="Disordered" evidence="1">
    <location>
        <begin position="1"/>
        <end position="34"/>
    </location>
</feature>